<dbReference type="PANTHER" id="PTHR10806:SF6">
    <property type="entry name" value="SIGNAL PEPTIDASE COMPLEX CATALYTIC SUBUNIT SEC11"/>
    <property type="match status" value="1"/>
</dbReference>
<evidence type="ECO:0000256" key="2">
    <source>
        <dbReference type="ARBA" id="ARBA00022692"/>
    </source>
</evidence>
<dbReference type="PRINTS" id="PR00728">
    <property type="entry name" value="SIGNALPTASE"/>
</dbReference>
<name>A0A1I5V8M5_9LACT</name>
<gene>
    <name evidence="7" type="ORF">SAMN04488506_0418</name>
</gene>
<accession>A0A1I5V8M5</accession>
<dbReference type="PANTHER" id="PTHR10806">
    <property type="entry name" value="SIGNAL PEPTIDASE COMPLEX CATALYTIC SUBUNIT SEC11"/>
    <property type="match status" value="1"/>
</dbReference>
<keyword evidence="8" id="KW-1185">Reference proteome</keyword>
<dbReference type="STRING" id="82801.SAMN04488506_0418"/>
<protein>
    <recommendedName>
        <fullName evidence="5">Signal peptidase I</fullName>
        <ecNumber evidence="5">3.4.21.89</ecNumber>
    </recommendedName>
</protein>
<evidence type="ECO:0000256" key="3">
    <source>
        <dbReference type="ARBA" id="ARBA00022989"/>
    </source>
</evidence>
<feature type="transmembrane region" description="Helical" evidence="6">
    <location>
        <begin position="7"/>
        <end position="28"/>
    </location>
</feature>
<evidence type="ECO:0000256" key="5">
    <source>
        <dbReference type="NCBIfam" id="TIGR02228"/>
    </source>
</evidence>
<evidence type="ECO:0000256" key="1">
    <source>
        <dbReference type="ARBA" id="ARBA00004370"/>
    </source>
</evidence>
<dbReference type="CDD" id="cd06530">
    <property type="entry name" value="S26_SPase_I"/>
    <property type="match status" value="1"/>
</dbReference>
<dbReference type="GO" id="GO:0006465">
    <property type="term" value="P:signal peptide processing"/>
    <property type="evidence" value="ECO:0007669"/>
    <property type="project" value="UniProtKB-UniRule"/>
</dbReference>
<dbReference type="Proteomes" id="UP000199136">
    <property type="component" value="Unassembled WGS sequence"/>
</dbReference>
<proteinExistence type="predicted"/>
<sequence length="166" mass="18121">MKYIKYIGNSLLTIVIVLFAVTAAVSFFSGPKDEGLFGYKGYTVVSGSMEPVFSTGDFIFVKMTPFENVEAEDIVTFVSDEEIVTHRAIEVNEEGLITQGDANNIPDQAAVTADTYIGELALIVPYFGYVVVATQQPLVLGGLVVLLGIYYILTYVDVAKKDKQKV</sequence>
<dbReference type="GO" id="GO:0004252">
    <property type="term" value="F:serine-type endopeptidase activity"/>
    <property type="evidence" value="ECO:0007669"/>
    <property type="project" value="UniProtKB-UniRule"/>
</dbReference>
<keyword evidence="3 6" id="KW-1133">Transmembrane helix</keyword>
<feature type="transmembrane region" description="Helical" evidence="6">
    <location>
        <begin position="138"/>
        <end position="156"/>
    </location>
</feature>
<dbReference type="RefSeq" id="WP_092479483.1">
    <property type="nucleotide sequence ID" value="NZ_FOXW01000001.1"/>
</dbReference>
<keyword evidence="2 6" id="KW-0812">Transmembrane</keyword>
<dbReference type="AlphaFoldDB" id="A0A1I5V8M5"/>
<dbReference type="GO" id="GO:0009003">
    <property type="term" value="F:signal peptidase activity"/>
    <property type="evidence" value="ECO:0007669"/>
    <property type="project" value="UniProtKB-EC"/>
</dbReference>
<reference evidence="7 8" key="1">
    <citation type="submission" date="2016-10" db="EMBL/GenBank/DDBJ databases">
        <authorList>
            <person name="de Groot N.N."/>
        </authorList>
    </citation>
    <scope>NUCLEOTIDE SEQUENCE [LARGE SCALE GENOMIC DNA]</scope>
    <source>
        <strain evidence="7 8">DSM 20581</strain>
    </source>
</reference>
<dbReference type="EC" id="3.4.21.89" evidence="5"/>
<evidence type="ECO:0000313" key="7">
    <source>
        <dbReference type="EMBL" id="SFQ03849.1"/>
    </source>
</evidence>
<dbReference type="InterPro" id="IPR019533">
    <property type="entry name" value="Peptidase_S26"/>
</dbReference>
<dbReference type="NCBIfam" id="TIGR02228">
    <property type="entry name" value="sigpep_I_arch"/>
    <property type="match status" value="1"/>
</dbReference>
<evidence type="ECO:0000256" key="6">
    <source>
        <dbReference type="SAM" id="Phobius"/>
    </source>
</evidence>
<keyword evidence="4 6" id="KW-0472">Membrane</keyword>
<dbReference type="EMBL" id="FOXW01000001">
    <property type="protein sequence ID" value="SFQ03849.1"/>
    <property type="molecule type" value="Genomic_DNA"/>
</dbReference>
<dbReference type="OrthoDB" id="2243765at2"/>
<organism evidence="7 8">
    <name type="scientific">Desemzia incerta</name>
    <dbReference type="NCBI Taxonomy" id="82801"/>
    <lineage>
        <taxon>Bacteria</taxon>
        <taxon>Bacillati</taxon>
        <taxon>Bacillota</taxon>
        <taxon>Bacilli</taxon>
        <taxon>Lactobacillales</taxon>
        <taxon>Carnobacteriaceae</taxon>
        <taxon>Desemzia</taxon>
    </lineage>
</organism>
<evidence type="ECO:0000313" key="8">
    <source>
        <dbReference type="Proteomes" id="UP000199136"/>
    </source>
</evidence>
<evidence type="ECO:0000256" key="4">
    <source>
        <dbReference type="ARBA" id="ARBA00023136"/>
    </source>
</evidence>
<comment type="subcellular location">
    <subcellularLocation>
        <location evidence="1">Membrane</location>
    </subcellularLocation>
</comment>
<dbReference type="GO" id="GO:0016020">
    <property type="term" value="C:membrane"/>
    <property type="evidence" value="ECO:0007669"/>
    <property type="project" value="UniProtKB-SubCell"/>
</dbReference>
<dbReference type="InterPro" id="IPR001733">
    <property type="entry name" value="Peptidase_S26B"/>
</dbReference>
<dbReference type="InterPro" id="IPR036286">
    <property type="entry name" value="LexA/Signal_pep-like_sf"/>
</dbReference>
<dbReference type="SUPFAM" id="SSF51306">
    <property type="entry name" value="LexA/Signal peptidase"/>
    <property type="match status" value="1"/>
</dbReference>